<dbReference type="Proteomes" id="UP000011761">
    <property type="component" value="Unassembled WGS sequence"/>
</dbReference>
<dbReference type="OrthoDB" id="5279806at2759"/>
<organism evidence="1 2">
    <name type="scientific">Baudoinia panamericana (strain UAMH 10762)</name>
    <name type="common">Angels' share fungus</name>
    <name type="synonym">Baudoinia compniacensis (strain UAMH 10762)</name>
    <dbReference type="NCBI Taxonomy" id="717646"/>
    <lineage>
        <taxon>Eukaryota</taxon>
        <taxon>Fungi</taxon>
        <taxon>Dikarya</taxon>
        <taxon>Ascomycota</taxon>
        <taxon>Pezizomycotina</taxon>
        <taxon>Dothideomycetes</taxon>
        <taxon>Dothideomycetidae</taxon>
        <taxon>Mycosphaerellales</taxon>
        <taxon>Teratosphaeriaceae</taxon>
        <taxon>Baudoinia</taxon>
    </lineage>
</organism>
<accession>M2MFM8</accession>
<name>M2MFM8_BAUPA</name>
<dbReference type="GeneID" id="19115314"/>
<protein>
    <recommendedName>
        <fullName evidence="3">F-box domain-containing protein</fullName>
    </recommendedName>
</protein>
<dbReference type="EMBL" id="KB445557">
    <property type="protein sequence ID" value="EMC95451.1"/>
    <property type="molecule type" value="Genomic_DNA"/>
</dbReference>
<sequence>MENFHDDLVIELATHLDIDSFMNFRLVNKHIWKAVQSRIAAVTLYIAKRTFPGQKRILLRMPTEEADARWLASFRSKQLAMITVECLKPSIPADDPLCDSVWHKVEASWDAVASRYT</sequence>
<evidence type="ECO:0008006" key="3">
    <source>
        <dbReference type="Google" id="ProtNLM"/>
    </source>
</evidence>
<proteinExistence type="predicted"/>
<evidence type="ECO:0000313" key="1">
    <source>
        <dbReference type="EMBL" id="EMC95451.1"/>
    </source>
</evidence>
<dbReference type="AlphaFoldDB" id="M2MFM8"/>
<gene>
    <name evidence="1" type="ORF">BAUCODRAFT_542051</name>
</gene>
<keyword evidence="2" id="KW-1185">Reference proteome</keyword>
<dbReference type="RefSeq" id="XP_007677909.1">
    <property type="nucleotide sequence ID" value="XM_007679719.1"/>
</dbReference>
<dbReference type="HOGENOM" id="CLU_2084423_0_0_1"/>
<dbReference type="KEGG" id="bcom:BAUCODRAFT_542051"/>
<evidence type="ECO:0000313" key="2">
    <source>
        <dbReference type="Proteomes" id="UP000011761"/>
    </source>
</evidence>
<reference evidence="1 2" key="1">
    <citation type="journal article" date="2012" name="PLoS Pathog.">
        <title>Diverse lifestyles and strategies of plant pathogenesis encoded in the genomes of eighteen Dothideomycetes fungi.</title>
        <authorList>
            <person name="Ohm R.A."/>
            <person name="Feau N."/>
            <person name="Henrissat B."/>
            <person name="Schoch C.L."/>
            <person name="Horwitz B.A."/>
            <person name="Barry K.W."/>
            <person name="Condon B.J."/>
            <person name="Copeland A.C."/>
            <person name="Dhillon B."/>
            <person name="Glaser F."/>
            <person name="Hesse C.N."/>
            <person name="Kosti I."/>
            <person name="LaButti K."/>
            <person name="Lindquist E.A."/>
            <person name="Lucas S."/>
            <person name="Salamov A.A."/>
            <person name="Bradshaw R.E."/>
            <person name="Ciuffetti L."/>
            <person name="Hamelin R.C."/>
            <person name="Kema G.H.J."/>
            <person name="Lawrence C."/>
            <person name="Scott J.A."/>
            <person name="Spatafora J.W."/>
            <person name="Turgeon B.G."/>
            <person name="de Wit P.J.G.M."/>
            <person name="Zhong S."/>
            <person name="Goodwin S.B."/>
            <person name="Grigoriev I.V."/>
        </authorList>
    </citation>
    <scope>NUCLEOTIDE SEQUENCE [LARGE SCALE GENOMIC DNA]</scope>
    <source>
        <strain evidence="1 2">UAMH 10762</strain>
    </source>
</reference>